<dbReference type="SUPFAM" id="SSF53649">
    <property type="entry name" value="Alkaline phosphatase-like"/>
    <property type="match status" value="1"/>
</dbReference>
<evidence type="ECO:0008006" key="3">
    <source>
        <dbReference type="Google" id="ProtNLM"/>
    </source>
</evidence>
<evidence type="ECO:0000313" key="2">
    <source>
        <dbReference type="Proteomes" id="UP000625631"/>
    </source>
</evidence>
<comment type="caution">
    <text evidence="1">The sequence shown here is derived from an EMBL/GenBank/DDBJ whole genome shotgun (WGS) entry which is preliminary data.</text>
</comment>
<proteinExistence type="predicted"/>
<evidence type="ECO:0000313" key="1">
    <source>
        <dbReference type="EMBL" id="MBH8560403.1"/>
    </source>
</evidence>
<name>A0ABS0QDI3_9BACT</name>
<protein>
    <recommendedName>
        <fullName evidence="3">PglZ domain-containing protein</fullName>
    </recommendedName>
</protein>
<keyword evidence="2" id="KW-1185">Reference proteome</keyword>
<organism evidence="1 2">
    <name type="scientific">Hymenobacter negativus</name>
    <dbReference type="NCBI Taxonomy" id="2795026"/>
    <lineage>
        <taxon>Bacteria</taxon>
        <taxon>Pseudomonadati</taxon>
        <taxon>Bacteroidota</taxon>
        <taxon>Cytophagia</taxon>
        <taxon>Cytophagales</taxon>
        <taxon>Hymenobacteraceae</taxon>
        <taxon>Hymenobacter</taxon>
    </lineage>
</organism>
<dbReference type="EMBL" id="JAEDAE010000013">
    <property type="protein sequence ID" value="MBH8560403.1"/>
    <property type="molecule type" value="Genomic_DNA"/>
</dbReference>
<dbReference type="Proteomes" id="UP000625631">
    <property type="component" value="Unassembled WGS sequence"/>
</dbReference>
<dbReference type="InterPro" id="IPR017850">
    <property type="entry name" value="Alkaline_phosphatase_core_sf"/>
</dbReference>
<dbReference type="Gene3D" id="3.40.720.10">
    <property type="entry name" value="Alkaline Phosphatase, subunit A"/>
    <property type="match status" value="1"/>
</dbReference>
<dbReference type="Pfam" id="PF08665">
    <property type="entry name" value="PglZ"/>
    <property type="match status" value="1"/>
</dbReference>
<reference evidence="1 2" key="1">
    <citation type="submission" date="2020-12" db="EMBL/GenBank/DDBJ databases">
        <title>Hymenobacter sp.</title>
        <authorList>
            <person name="Kim M.K."/>
        </authorList>
    </citation>
    <scope>NUCLEOTIDE SEQUENCE [LARGE SCALE GENOMIC DNA]</scope>
    <source>
        <strain evidence="1 2">BT442</strain>
    </source>
</reference>
<dbReference type="RefSeq" id="WP_198076877.1">
    <property type="nucleotide sequence ID" value="NZ_JAEDAE010000013.1"/>
</dbReference>
<accession>A0ABS0QDI3</accession>
<sequence>MKIYLDPFSLQPASEALEVADDASYVVARCLLLDFMRSAGQSNRDVIVRQKPWIEWFGDLPQTLIARVSPLALLHQKHPNVTLPADLVEQDVQELNLLVDIDFEPSVAGITKHFFSKLFKQPVTPDASTVYALARFVVQNPTLYNKRYLRQLWSQHLEQLPTALEPLKLADAAFAKTLGEGIYLGGNTELASDWEHDNTVWLKRTYQIQITDLQQLKLLSWTKPPFKIADAESVLEKKVKHCVTAELKKGVPPLEVLPGRYSGELQAILSAAIKVDAALLSALETRYADIIANDSQLHRQLRVLVNPELVTPPDEQALASLPLLEQLRVWQKWATTSFIPYKFWLDQVKDPAAEVLDRVEEFSNQYGDWLFVNYSTLIDDERILTNSNVRQRAQQLLSSPGSRLIWLIIDGLPDAYTALLMAALKKHGLNKIKTEYALTALPTITAIGIPALLNGLRPDASAFISDSKKRKEALVQAFPNQNVAFSNLTGNFAETLDANADLYCLHWRDLDEYQHKEDNQIEGTRADYIGYELDKRIGLLAAAMRANPDRRTKLLISTDHGATRCLRNESGISNKKIREAAAESHERCIKLVGKLEHEHLDAEETYHLTREITYNQDDWVAARGYRYFGRNDHGYRHGGLSPEETIVPVLVAEMGVITVTELAISYFGKKELELGKTLKDVQFRIHNPNDFIVELRGLSLAEDSKTEFVLPAQLAPNSSVALKTKLKLPSSLRPKEKSVSLTASLEYVVQGDPYTTQASVSVPIQQANELDDFDFDIL</sequence>
<gene>
    <name evidence="1" type="ORF">I7X13_20245</name>
</gene>